<evidence type="ECO:0000313" key="4">
    <source>
        <dbReference type="EMBL" id="PKK80969.1"/>
    </source>
</evidence>
<feature type="compositionally biased region" description="Low complexity" evidence="2">
    <location>
        <begin position="311"/>
        <end position="323"/>
    </location>
</feature>
<dbReference type="Gene3D" id="2.80.10.50">
    <property type="match status" value="1"/>
</dbReference>
<organism evidence="4 5">
    <name type="scientific">Rhizophagus irregularis</name>
    <dbReference type="NCBI Taxonomy" id="588596"/>
    <lineage>
        <taxon>Eukaryota</taxon>
        <taxon>Fungi</taxon>
        <taxon>Fungi incertae sedis</taxon>
        <taxon>Mucoromycota</taxon>
        <taxon>Glomeromycotina</taxon>
        <taxon>Glomeromycetes</taxon>
        <taxon>Glomerales</taxon>
        <taxon>Glomeraceae</taxon>
        <taxon>Rhizophagus</taxon>
    </lineage>
</organism>
<accession>A0A2N1P4C6</accession>
<comment type="caution">
    <text evidence="4">The sequence shown here is derived from an EMBL/GenBank/DDBJ whole genome shotgun (WGS) entry which is preliminary data.</text>
</comment>
<dbReference type="SUPFAM" id="SSF82109">
    <property type="entry name" value="MIR domain"/>
    <property type="match status" value="1"/>
</dbReference>
<protein>
    <recommendedName>
        <fullName evidence="3">MIR domain-containing protein</fullName>
    </recommendedName>
</protein>
<evidence type="ECO:0000313" key="5">
    <source>
        <dbReference type="Proteomes" id="UP000233469"/>
    </source>
</evidence>
<sequence>MDIIKYNATIHPDEWVKYVWTKCLIHKKKEEKEILQLCKLNITINLKTEPKTLDDLIEILKAHPTFDIFKICSKEKLDKMKFEDYKNDDTAQFLADFRLLCENTEIINPREIKSRLLKTNLSNKFFNNEFSRRTSDVTSIDEIYKIYSEVVADSTKIIKYGPEFLISIKHIETGRYLSSRQINYETGSQRQVLFVDEKILDENAWWYLTCEVPDPQKKDFQKEKVLYDDKIYLTHNKTKAKISFSNFYMAPATGHLKYVEAHCSQFAYSVFNFVKTDQSDKTSYLKARDRVYLRTTNYVLRSHDVNFAISNNNNNNNNNNDNNDNNDKNDKNDNDKNDNDNNKNDIMPSIFQEVVGHQHEFSKNDMWLIEKKRT</sequence>
<proteinExistence type="predicted"/>
<dbReference type="AlphaFoldDB" id="A0A2N1P4C6"/>
<dbReference type="PROSITE" id="PS50919">
    <property type="entry name" value="MIR"/>
    <property type="match status" value="1"/>
</dbReference>
<reference evidence="4 5" key="2">
    <citation type="submission" date="2017-10" db="EMBL/GenBank/DDBJ databases">
        <title>Extensive intraspecific genome diversity in a model arbuscular mycorrhizal fungus.</title>
        <authorList>
            <person name="Chen E.C.H."/>
            <person name="Morin E."/>
            <person name="Baudet D."/>
            <person name="Noel J."/>
            <person name="Ndikumana S."/>
            <person name="Charron P."/>
            <person name="St-Onge C."/>
            <person name="Giorgi J."/>
            <person name="Grigoriev I.V."/>
            <person name="Roux C."/>
            <person name="Martin F.M."/>
            <person name="Corradi N."/>
        </authorList>
    </citation>
    <scope>NUCLEOTIDE SEQUENCE [LARGE SCALE GENOMIC DNA]</scope>
    <source>
        <strain evidence="4 5">C2</strain>
    </source>
</reference>
<evidence type="ECO:0000256" key="1">
    <source>
        <dbReference type="ARBA" id="ARBA00022737"/>
    </source>
</evidence>
<gene>
    <name evidence="4" type="ORF">RhiirC2_841273</name>
</gene>
<dbReference type="Proteomes" id="UP000233469">
    <property type="component" value="Unassembled WGS sequence"/>
</dbReference>
<feature type="domain" description="MIR" evidence="3">
    <location>
        <begin position="155"/>
        <end position="211"/>
    </location>
</feature>
<evidence type="ECO:0000259" key="3">
    <source>
        <dbReference type="PROSITE" id="PS50919"/>
    </source>
</evidence>
<dbReference type="EMBL" id="LLXL01000002">
    <property type="protein sequence ID" value="PKK80969.1"/>
    <property type="molecule type" value="Genomic_DNA"/>
</dbReference>
<reference evidence="4 5" key="1">
    <citation type="submission" date="2016-04" db="EMBL/GenBank/DDBJ databases">
        <title>Genome analyses suggest a sexual origin of heterokaryosis in a supposedly ancient asexual fungus.</title>
        <authorList>
            <person name="Ropars J."/>
            <person name="Sedzielewska K."/>
            <person name="Noel J."/>
            <person name="Charron P."/>
            <person name="Farinelli L."/>
            <person name="Marton T."/>
            <person name="Kruger M."/>
            <person name="Pelin A."/>
            <person name="Brachmann A."/>
            <person name="Corradi N."/>
        </authorList>
    </citation>
    <scope>NUCLEOTIDE SEQUENCE [LARGE SCALE GENOMIC DNA]</scope>
    <source>
        <strain evidence="4 5">C2</strain>
    </source>
</reference>
<dbReference type="InterPro" id="IPR016093">
    <property type="entry name" value="MIR_motif"/>
</dbReference>
<name>A0A2N1P4C6_9GLOM</name>
<keyword evidence="1" id="KW-0677">Repeat</keyword>
<feature type="region of interest" description="Disordered" evidence="2">
    <location>
        <begin position="309"/>
        <end position="346"/>
    </location>
</feature>
<dbReference type="InterPro" id="IPR036300">
    <property type="entry name" value="MIR_dom_sf"/>
</dbReference>
<dbReference type="VEuPathDB" id="FungiDB:RhiirFUN_012166"/>
<dbReference type="VEuPathDB" id="FungiDB:FUN_014986"/>
<dbReference type="VEuPathDB" id="FungiDB:RhiirA1_529230"/>
<feature type="compositionally biased region" description="Basic and acidic residues" evidence="2">
    <location>
        <begin position="325"/>
        <end position="343"/>
    </location>
</feature>
<evidence type="ECO:0000256" key="2">
    <source>
        <dbReference type="SAM" id="MobiDB-lite"/>
    </source>
</evidence>